<keyword evidence="2" id="KW-0966">Cell projection</keyword>
<evidence type="ECO:0000256" key="1">
    <source>
        <dbReference type="SAM" id="MobiDB-lite"/>
    </source>
</evidence>
<evidence type="ECO:0000313" key="2">
    <source>
        <dbReference type="EMBL" id="SER07980.1"/>
    </source>
</evidence>
<feature type="compositionally biased region" description="Basic residues" evidence="1">
    <location>
        <begin position="14"/>
        <end position="29"/>
    </location>
</feature>
<feature type="compositionally biased region" description="Basic residues" evidence="1">
    <location>
        <begin position="76"/>
        <end position="89"/>
    </location>
</feature>
<dbReference type="Proteomes" id="UP000199352">
    <property type="component" value="Unassembled WGS sequence"/>
</dbReference>
<dbReference type="EMBL" id="FOFR01000007">
    <property type="protein sequence ID" value="SER07980.1"/>
    <property type="molecule type" value="Genomic_DNA"/>
</dbReference>
<reference evidence="3" key="1">
    <citation type="submission" date="2016-10" db="EMBL/GenBank/DDBJ databases">
        <authorList>
            <person name="Varghese N."/>
            <person name="Submissions S."/>
        </authorList>
    </citation>
    <scope>NUCLEOTIDE SEQUENCE [LARGE SCALE GENOMIC DNA]</scope>
    <source>
        <strain evidence="3">CGMCC 4.3525</strain>
    </source>
</reference>
<gene>
    <name evidence="2" type="ORF">SAMN05216188_107319</name>
</gene>
<organism evidence="2 3">
    <name type="scientific">Lentzea xinjiangensis</name>
    <dbReference type="NCBI Taxonomy" id="402600"/>
    <lineage>
        <taxon>Bacteria</taxon>
        <taxon>Bacillati</taxon>
        <taxon>Actinomycetota</taxon>
        <taxon>Actinomycetes</taxon>
        <taxon>Pseudonocardiales</taxon>
        <taxon>Pseudonocardiaceae</taxon>
        <taxon>Lentzea</taxon>
    </lineage>
</organism>
<keyword evidence="2" id="KW-0282">Flagellum</keyword>
<feature type="compositionally biased region" description="Basic and acidic residues" evidence="1">
    <location>
        <begin position="30"/>
        <end position="45"/>
    </location>
</feature>
<dbReference type="SUPFAM" id="SSF52540">
    <property type="entry name" value="P-loop containing nucleoside triphosphate hydrolases"/>
    <property type="match status" value="1"/>
</dbReference>
<dbReference type="InterPro" id="IPR027417">
    <property type="entry name" value="P-loop_NTPase"/>
</dbReference>
<keyword evidence="2" id="KW-0969">Cilium</keyword>
<keyword evidence="3" id="KW-1185">Reference proteome</keyword>
<dbReference type="AlphaFoldDB" id="A0A1H9L9D3"/>
<protein>
    <submittedName>
        <fullName evidence="2">MinD-like ATPase involved in chromosome partitioning or flagellar assembly</fullName>
    </submittedName>
</protein>
<accession>A0A1H9L9D3</accession>
<feature type="region of interest" description="Disordered" evidence="1">
    <location>
        <begin position="1"/>
        <end position="45"/>
    </location>
</feature>
<proteinExistence type="predicted"/>
<evidence type="ECO:0000313" key="3">
    <source>
        <dbReference type="Proteomes" id="UP000199352"/>
    </source>
</evidence>
<dbReference type="Gene3D" id="3.40.50.300">
    <property type="entry name" value="P-loop containing nucleotide triphosphate hydrolases"/>
    <property type="match status" value="1"/>
</dbReference>
<dbReference type="STRING" id="402600.SAMN05216188_107319"/>
<feature type="region of interest" description="Disordered" evidence="1">
    <location>
        <begin position="68"/>
        <end position="107"/>
    </location>
</feature>
<sequence length="410" mass="44416">MCSWRSCCGTTARRPPRSHRAGSTGRRRPRDPAARPRRCESRPGWRREGRSCVCRLECGREAGRVLAAGRGSPDRRRARTAASARRRQSDRRPRAQTGAVPSRVVRRGERGRAGFRTERRQLYGFLACCGRRSRQDGPDAGRLGGAVRTRCARPLLDSRRQDRRVDGRRSLMMVITCSLKGSPGASTLAVALGSRWPEPVRPIVIEADSAGGDIAARFRLPSSPGLVSLAAAARGNSDTELLVQHSHALASGLRIVPAPSDPAQSRAAFGALAAAQFSPFRTLGVPLIVDVGRVDPDPTMLGLLRSADALVILARPHDDSLAHVAARRSQVQTWSRRLGLVLVGKGYPSAQVTDALDLPVLAGIPDDAKGAQALWHQRGFDSALSRHAERLAGQLLHTAQQDMTLQRSSR</sequence>
<name>A0A1H9L9D3_9PSEU</name>